<keyword evidence="8" id="KW-1185">Reference proteome</keyword>
<keyword evidence="1" id="KW-0805">Transcription regulation</keyword>
<dbReference type="Proteomes" id="UP000275408">
    <property type="component" value="Unassembled WGS sequence"/>
</dbReference>
<dbReference type="EMBL" id="RCHS01004337">
    <property type="protein sequence ID" value="RMX35929.1"/>
    <property type="molecule type" value="Genomic_DNA"/>
</dbReference>
<dbReference type="InterPro" id="IPR000770">
    <property type="entry name" value="SAND_dom"/>
</dbReference>
<dbReference type="SMART" id="SM00454">
    <property type="entry name" value="SAM"/>
    <property type="match status" value="1"/>
</dbReference>
<dbReference type="GO" id="GO:0046872">
    <property type="term" value="F:metal ion binding"/>
    <property type="evidence" value="ECO:0007669"/>
    <property type="project" value="UniProtKB-KW"/>
</dbReference>
<name>A0A3M6T4X8_POCDA</name>
<dbReference type="SMART" id="SM00258">
    <property type="entry name" value="SAND"/>
    <property type="match status" value="1"/>
</dbReference>
<dbReference type="SUPFAM" id="SSF63763">
    <property type="entry name" value="SAND domain-like"/>
    <property type="match status" value="1"/>
</dbReference>
<dbReference type="InterPro" id="IPR013761">
    <property type="entry name" value="SAM/pointed_sf"/>
</dbReference>
<feature type="compositionally biased region" description="Polar residues" evidence="4">
    <location>
        <begin position="49"/>
        <end position="65"/>
    </location>
</feature>
<evidence type="ECO:0000259" key="5">
    <source>
        <dbReference type="PROSITE" id="PS50105"/>
    </source>
</evidence>
<feature type="compositionally biased region" description="Basic and acidic residues" evidence="4">
    <location>
        <begin position="24"/>
        <end position="47"/>
    </location>
</feature>
<reference evidence="7 8" key="1">
    <citation type="journal article" date="2018" name="Sci. Rep.">
        <title>Comparative analysis of the Pocillopora damicornis genome highlights role of immune system in coral evolution.</title>
        <authorList>
            <person name="Cunning R."/>
            <person name="Bay R.A."/>
            <person name="Gillette P."/>
            <person name="Baker A.C."/>
            <person name="Traylor-Knowles N."/>
        </authorList>
    </citation>
    <scope>NUCLEOTIDE SEQUENCE [LARGE SCALE GENOMIC DNA]</scope>
    <source>
        <strain evidence="7">RSMAS</strain>
        <tissue evidence="7">Whole animal</tissue>
    </source>
</reference>
<dbReference type="PROSITE" id="PS50864">
    <property type="entry name" value="SAND"/>
    <property type="match status" value="1"/>
</dbReference>
<feature type="compositionally biased region" description="Basic and acidic residues" evidence="4">
    <location>
        <begin position="632"/>
        <end position="683"/>
    </location>
</feature>
<keyword evidence="2" id="KW-0804">Transcription</keyword>
<evidence type="ECO:0000256" key="3">
    <source>
        <dbReference type="ARBA" id="ARBA00023242"/>
    </source>
</evidence>
<gene>
    <name evidence="7" type="ORF">pdam_00005198</name>
</gene>
<dbReference type="PANTHER" id="PTHR10417">
    <property type="entry name" value="GLUCOCORTICOID MODULATORY ELEMENT-BINDING PROTEIN"/>
    <property type="match status" value="1"/>
</dbReference>
<keyword evidence="3" id="KW-0539">Nucleus</keyword>
<evidence type="ECO:0000256" key="1">
    <source>
        <dbReference type="ARBA" id="ARBA00023015"/>
    </source>
</evidence>
<dbReference type="InterPro" id="IPR010919">
    <property type="entry name" value="SAND-like_dom_sf"/>
</dbReference>
<dbReference type="Pfam" id="PF01342">
    <property type="entry name" value="SAND"/>
    <property type="match status" value="1"/>
</dbReference>
<comment type="caution">
    <text evidence="7">The sequence shown here is derived from an EMBL/GenBank/DDBJ whole genome shotgun (WGS) entry which is preliminary data.</text>
</comment>
<sequence>MAASDSAETVPPLGETTTGLSHANELKTLREKLGTSDNRDESHELNADRSISVQMPPLNSSSNSVAKPAGHGSFIHSESSSFNVKIEPSDASQKNIAGDPARGFDSVSSERPVGSDQGLVTEEPLEIQCGENAALLYVSKLCQGSKGPCILFQNDWLTPNELQYISGRETAKDWKRSIRYKGKSLKSLIARGLIKVHPPICDCLGCRISSPVCDATTEIRLVLCLLAALVFARLFKTDVIVLQTFRLIHLFSWKQNRGRLASKCSVSSPPSPARKRKDSSKPVWRQDGYEPGLHFVGTRQGSSSDLENCTSGQVRNGGGGLRDSPDSNSSTASECSEPLDDSPFSPAVEPPKRARSLSPQNLGKVNTMKRRATDRFQFDPRNTFFFRDIPPEWANATVVDNSKQVRRDHTPRISPSQETGGSPGGPQGGPQGASGRGSAFRAVHQDALNSHSERAAENHVNQDILTRELTARAGSNSKQQQKPQSVNCQPFIPFTQLPSPSPLVSPSHNSPRLLPDPLLLTSPHSPSIYHQALRGGLPGVSSALHQSLMHYRLLTPPTQHNPLTQNIPFQSSFIQANAAAAAAARAGLQGLPVSHSSLAMHRGSRSSSPRNTPVVNGHTEDNNFVTKARISNMEEERPAPEVCENKKEAEIGSENRHSQALTADRDCVIRRSPEVATASDERQSPTATPKASPNPKESSRVSPHKLVPRFRPDLNENVLEWTVDDVCQFVASLTGSAEIAHAFREEHIDGHSFVLMQEDHLLTRMSIRLGPALKIIAQIKKLTENLELENGTSN</sequence>
<protein>
    <recommendedName>
        <fullName evidence="9">SAM domain-containing protein</fullName>
    </recommendedName>
</protein>
<dbReference type="PANTHER" id="PTHR10417:SF15">
    <property type="entry name" value="STERILE ALPHA MOTIF DOMAIN-CONTAINING 11"/>
    <property type="match status" value="1"/>
</dbReference>
<dbReference type="GO" id="GO:0003677">
    <property type="term" value="F:DNA binding"/>
    <property type="evidence" value="ECO:0007669"/>
    <property type="project" value="UniProtKB-KW"/>
</dbReference>
<feature type="compositionally biased region" description="Gly residues" evidence="4">
    <location>
        <begin position="421"/>
        <end position="435"/>
    </location>
</feature>
<feature type="region of interest" description="Disordered" evidence="4">
    <location>
        <begin position="399"/>
        <end position="439"/>
    </location>
</feature>
<dbReference type="CDD" id="cd09509">
    <property type="entry name" value="SAM_Polycomb"/>
    <property type="match status" value="1"/>
</dbReference>
<feature type="compositionally biased region" description="Polar residues" evidence="4">
    <location>
        <begin position="299"/>
        <end position="314"/>
    </location>
</feature>
<accession>A0A3M6T4X8</accession>
<feature type="domain" description="SAND" evidence="6">
    <location>
        <begin position="104"/>
        <end position="195"/>
    </location>
</feature>
<feature type="region of interest" description="Disordered" evidence="4">
    <location>
        <begin position="92"/>
        <end position="116"/>
    </location>
</feature>
<feature type="domain" description="SAM" evidence="5">
    <location>
        <begin position="721"/>
        <end position="785"/>
    </location>
</feature>
<feature type="compositionally biased region" description="Polar residues" evidence="4">
    <location>
        <begin position="605"/>
        <end position="614"/>
    </location>
</feature>
<feature type="region of interest" description="Disordered" evidence="4">
    <location>
        <begin position="473"/>
        <end position="510"/>
    </location>
</feature>
<proteinExistence type="predicted"/>
<evidence type="ECO:0000256" key="4">
    <source>
        <dbReference type="SAM" id="MobiDB-lite"/>
    </source>
</evidence>
<evidence type="ECO:0000256" key="2">
    <source>
        <dbReference type="ARBA" id="ARBA00023163"/>
    </source>
</evidence>
<evidence type="ECO:0000259" key="6">
    <source>
        <dbReference type="PROSITE" id="PS50864"/>
    </source>
</evidence>
<dbReference type="SUPFAM" id="SSF47769">
    <property type="entry name" value="SAM/Pointed domain"/>
    <property type="match status" value="1"/>
</dbReference>
<evidence type="ECO:0008006" key="9">
    <source>
        <dbReference type="Google" id="ProtNLM"/>
    </source>
</evidence>
<dbReference type="AlphaFoldDB" id="A0A3M6T4X8"/>
<feature type="compositionally biased region" description="Polar residues" evidence="4">
    <location>
        <begin position="473"/>
        <end position="488"/>
    </location>
</feature>
<organism evidence="7 8">
    <name type="scientific">Pocillopora damicornis</name>
    <name type="common">Cauliflower coral</name>
    <name type="synonym">Millepora damicornis</name>
    <dbReference type="NCBI Taxonomy" id="46731"/>
    <lineage>
        <taxon>Eukaryota</taxon>
        <taxon>Metazoa</taxon>
        <taxon>Cnidaria</taxon>
        <taxon>Anthozoa</taxon>
        <taxon>Hexacorallia</taxon>
        <taxon>Scleractinia</taxon>
        <taxon>Astrocoeniina</taxon>
        <taxon>Pocilloporidae</taxon>
        <taxon>Pocillopora</taxon>
    </lineage>
</organism>
<feature type="region of interest" description="Disordered" evidence="4">
    <location>
        <begin position="598"/>
        <end position="707"/>
    </location>
</feature>
<dbReference type="InterPro" id="IPR001660">
    <property type="entry name" value="SAM"/>
</dbReference>
<feature type="region of interest" description="Disordered" evidence="4">
    <location>
        <begin position="262"/>
        <end position="369"/>
    </location>
</feature>
<evidence type="ECO:0000313" key="7">
    <source>
        <dbReference type="EMBL" id="RMX35929.1"/>
    </source>
</evidence>
<evidence type="ECO:0000313" key="8">
    <source>
        <dbReference type="Proteomes" id="UP000275408"/>
    </source>
</evidence>
<dbReference type="Gene3D" id="1.10.150.50">
    <property type="entry name" value="Transcription Factor, Ets-1"/>
    <property type="match status" value="1"/>
</dbReference>
<dbReference type="OrthoDB" id="6433810at2759"/>
<dbReference type="PROSITE" id="PS50105">
    <property type="entry name" value="SAM_DOMAIN"/>
    <property type="match status" value="1"/>
</dbReference>
<dbReference type="Pfam" id="PF00536">
    <property type="entry name" value="SAM_1"/>
    <property type="match status" value="1"/>
</dbReference>
<feature type="region of interest" description="Disordered" evidence="4">
    <location>
        <begin position="1"/>
        <end position="72"/>
    </location>
</feature>
<dbReference type="Gene3D" id="3.10.390.10">
    <property type="entry name" value="SAND domain-like"/>
    <property type="match status" value="1"/>
</dbReference>